<evidence type="ECO:0000313" key="1">
    <source>
        <dbReference type="EMBL" id="VFS78395.1"/>
    </source>
</evidence>
<name>A0A485BWX4_RAOPL</name>
<sequence>MAAPVTRTVQQPIWPADTLPGIRPEFALKEVYDYRTDSTVKQPVVEENSSAAFEIVYADAKGEKKASLGYRCG</sequence>
<dbReference type="Proteomes" id="UP000345637">
    <property type="component" value="Unassembled WGS sequence"/>
</dbReference>
<gene>
    <name evidence="1" type="ORF">NCTC12998_05166</name>
</gene>
<reference evidence="1 2" key="1">
    <citation type="submission" date="2019-03" db="EMBL/GenBank/DDBJ databases">
        <authorList>
            <consortium name="Pathogen Informatics"/>
        </authorList>
    </citation>
    <scope>NUCLEOTIDE SEQUENCE [LARGE SCALE GENOMIC DNA]</scope>
    <source>
        <strain evidence="1 2">NCTC12998</strain>
    </source>
</reference>
<dbReference type="AlphaFoldDB" id="A0A485BWX4"/>
<dbReference type="EMBL" id="CAADJE010000025">
    <property type="protein sequence ID" value="VFS78395.1"/>
    <property type="molecule type" value="Genomic_DNA"/>
</dbReference>
<accession>A0A485BWX4</accession>
<organism evidence="1 2">
    <name type="scientific">Raoultella planticola</name>
    <name type="common">Klebsiella planticola</name>
    <dbReference type="NCBI Taxonomy" id="575"/>
    <lineage>
        <taxon>Bacteria</taxon>
        <taxon>Pseudomonadati</taxon>
        <taxon>Pseudomonadota</taxon>
        <taxon>Gammaproteobacteria</taxon>
        <taxon>Enterobacterales</taxon>
        <taxon>Enterobacteriaceae</taxon>
        <taxon>Klebsiella/Raoultella group</taxon>
        <taxon>Raoultella</taxon>
    </lineage>
</organism>
<proteinExistence type="predicted"/>
<evidence type="ECO:0000313" key="2">
    <source>
        <dbReference type="Proteomes" id="UP000345637"/>
    </source>
</evidence>
<protein>
    <submittedName>
        <fullName evidence="1">Uncharacterized protein</fullName>
    </submittedName>
</protein>